<proteinExistence type="predicted"/>
<sequence length="79" mass="8211">MSTEQDKTAARLASKTTITIPPRPGSAGGLSAIGIISSSTTLTHRSPEGQWRALEPVRPLALAKTSVHPHTGAGHHDPP</sequence>
<protein>
    <submittedName>
        <fullName evidence="2">Uncharacterized protein</fullName>
    </submittedName>
</protein>
<dbReference type="EMBL" id="KV417772">
    <property type="protein sequence ID" value="KZP06806.1"/>
    <property type="molecule type" value="Genomic_DNA"/>
</dbReference>
<dbReference type="Proteomes" id="UP000076532">
    <property type="component" value="Unassembled WGS sequence"/>
</dbReference>
<keyword evidence="3" id="KW-1185">Reference proteome</keyword>
<reference evidence="2 3" key="1">
    <citation type="journal article" date="2016" name="Mol. Biol. Evol.">
        <title>Comparative Genomics of Early-Diverging Mushroom-Forming Fungi Provides Insights into the Origins of Lignocellulose Decay Capabilities.</title>
        <authorList>
            <person name="Nagy L.G."/>
            <person name="Riley R."/>
            <person name="Tritt A."/>
            <person name="Adam C."/>
            <person name="Daum C."/>
            <person name="Floudas D."/>
            <person name="Sun H."/>
            <person name="Yadav J.S."/>
            <person name="Pangilinan J."/>
            <person name="Larsson K.H."/>
            <person name="Matsuura K."/>
            <person name="Barry K."/>
            <person name="Labutti K."/>
            <person name="Kuo R."/>
            <person name="Ohm R.A."/>
            <person name="Bhattacharya S.S."/>
            <person name="Shirouzu T."/>
            <person name="Yoshinaga Y."/>
            <person name="Martin F.M."/>
            <person name="Grigoriev I.V."/>
            <person name="Hibbett D.S."/>
        </authorList>
    </citation>
    <scope>NUCLEOTIDE SEQUENCE [LARGE SCALE GENOMIC DNA]</scope>
    <source>
        <strain evidence="2 3">CBS 109695</strain>
    </source>
</reference>
<organism evidence="2 3">
    <name type="scientific">Athelia psychrophila</name>
    <dbReference type="NCBI Taxonomy" id="1759441"/>
    <lineage>
        <taxon>Eukaryota</taxon>
        <taxon>Fungi</taxon>
        <taxon>Dikarya</taxon>
        <taxon>Basidiomycota</taxon>
        <taxon>Agaricomycotina</taxon>
        <taxon>Agaricomycetes</taxon>
        <taxon>Agaricomycetidae</taxon>
        <taxon>Atheliales</taxon>
        <taxon>Atheliaceae</taxon>
        <taxon>Athelia</taxon>
    </lineage>
</organism>
<feature type="region of interest" description="Disordered" evidence="1">
    <location>
        <begin position="1"/>
        <end position="29"/>
    </location>
</feature>
<gene>
    <name evidence="2" type="ORF">FIBSPDRAFT_876130</name>
</gene>
<evidence type="ECO:0000313" key="3">
    <source>
        <dbReference type="Proteomes" id="UP000076532"/>
    </source>
</evidence>
<evidence type="ECO:0000313" key="2">
    <source>
        <dbReference type="EMBL" id="KZP06806.1"/>
    </source>
</evidence>
<name>A0A167X469_9AGAM</name>
<dbReference type="AlphaFoldDB" id="A0A167X469"/>
<accession>A0A167X469</accession>
<evidence type="ECO:0000256" key="1">
    <source>
        <dbReference type="SAM" id="MobiDB-lite"/>
    </source>
</evidence>